<evidence type="ECO:0000256" key="7">
    <source>
        <dbReference type="ARBA" id="ARBA00022989"/>
    </source>
</evidence>
<dbReference type="AlphaFoldDB" id="A0A8J3J6F8"/>
<evidence type="ECO:0000256" key="1">
    <source>
        <dbReference type="ARBA" id="ARBA00000085"/>
    </source>
</evidence>
<dbReference type="Proteomes" id="UP000612808">
    <property type="component" value="Unassembled WGS sequence"/>
</dbReference>
<name>A0A8J3J6F8_9ACTN</name>
<keyword evidence="4" id="KW-0808">Transferase</keyword>
<feature type="region of interest" description="Disordered" evidence="8">
    <location>
        <begin position="20"/>
        <end position="54"/>
    </location>
</feature>
<accession>A0A8J3J6F8</accession>
<dbReference type="GO" id="GO:0000160">
    <property type="term" value="P:phosphorelay signal transduction system"/>
    <property type="evidence" value="ECO:0007669"/>
    <property type="project" value="TreeGrafter"/>
</dbReference>
<keyword evidence="11" id="KW-1185">Reference proteome</keyword>
<dbReference type="InterPro" id="IPR005467">
    <property type="entry name" value="His_kinase_dom"/>
</dbReference>
<reference evidence="10" key="1">
    <citation type="submission" date="2021-01" db="EMBL/GenBank/DDBJ databases">
        <title>Whole genome shotgun sequence of Actinocatenispora rupis NBRC 107355.</title>
        <authorList>
            <person name="Komaki H."/>
            <person name="Tamura T."/>
        </authorList>
    </citation>
    <scope>NUCLEOTIDE SEQUENCE</scope>
    <source>
        <strain evidence="10">NBRC 107355</strain>
    </source>
</reference>
<dbReference type="GO" id="GO:0005886">
    <property type="term" value="C:plasma membrane"/>
    <property type="evidence" value="ECO:0007669"/>
    <property type="project" value="TreeGrafter"/>
</dbReference>
<dbReference type="Gene3D" id="3.30.565.10">
    <property type="entry name" value="Histidine kinase-like ATPase, C-terminal domain"/>
    <property type="match status" value="1"/>
</dbReference>
<dbReference type="SUPFAM" id="SSF55874">
    <property type="entry name" value="ATPase domain of HSP90 chaperone/DNA topoisomerase II/histidine kinase"/>
    <property type="match status" value="1"/>
</dbReference>
<dbReference type="InterPro" id="IPR050428">
    <property type="entry name" value="TCS_sensor_his_kinase"/>
</dbReference>
<evidence type="ECO:0000259" key="9">
    <source>
        <dbReference type="PROSITE" id="PS50109"/>
    </source>
</evidence>
<protein>
    <recommendedName>
        <fullName evidence="2">histidine kinase</fullName>
        <ecNumber evidence="2">2.7.13.3</ecNumber>
    </recommendedName>
</protein>
<dbReference type="GO" id="GO:0004673">
    <property type="term" value="F:protein histidine kinase activity"/>
    <property type="evidence" value="ECO:0007669"/>
    <property type="project" value="UniProtKB-EC"/>
</dbReference>
<proteinExistence type="predicted"/>
<gene>
    <name evidence="10" type="ORF">Aru02nite_37990</name>
</gene>
<evidence type="ECO:0000313" key="10">
    <source>
        <dbReference type="EMBL" id="GID12910.1"/>
    </source>
</evidence>
<dbReference type="RefSeq" id="WP_203659397.1">
    <property type="nucleotide sequence ID" value="NZ_BAAAZM010000008.1"/>
</dbReference>
<keyword evidence="7" id="KW-0472">Membrane</keyword>
<dbReference type="EMBL" id="BOMB01000021">
    <property type="protein sequence ID" value="GID12910.1"/>
    <property type="molecule type" value="Genomic_DNA"/>
</dbReference>
<evidence type="ECO:0000256" key="2">
    <source>
        <dbReference type="ARBA" id="ARBA00012438"/>
    </source>
</evidence>
<feature type="region of interest" description="Disordered" evidence="8">
    <location>
        <begin position="302"/>
        <end position="355"/>
    </location>
</feature>
<evidence type="ECO:0000313" key="11">
    <source>
        <dbReference type="Proteomes" id="UP000612808"/>
    </source>
</evidence>
<evidence type="ECO:0000256" key="3">
    <source>
        <dbReference type="ARBA" id="ARBA00022553"/>
    </source>
</evidence>
<dbReference type="EC" id="2.7.13.3" evidence="2"/>
<dbReference type="PANTHER" id="PTHR45436">
    <property type="entry name" value="SENSOR HISTIDINE KINASE YKOH"/>
    <property type="match status" value="1"/>
</dbReference>
<dbReference type="Pfam" id="PF02518">
    <property type="entry name" value="HATPase_c"/>
    <property type="match status" value="1"/>
</dbReference>
<evidence type="ECO:0000256" key="8">
    <source>
        <dbReference type="SAM" id="MobiDB-lite"/>
    </source>
</evidence>
<dbReference type="InterPro" id="IPR036890">
    <property type="entry name" value="HATPase_C_sf"/>
</dbReference>
<dbReference type="PROSITE" id="PS50109">
    <property type="entry name" value="HIS_KIN"/>
    <property type="match status" value="1"/>
</dbReference>
<feature type="domain" description="Histidine kinase" evidence="9">
    <location>
        <begin position="170"/>
        <end position="273"/>
    </location>
</feature>
<evidence type="ECO:0000256" key="5">
    <source>
        <dbReference type="ARBA" id="ARBA00022692"/>
    </source>
</evidence>
<keyword evidence="6 10" id="KW-0418">Kinase</keyword>
<dbReference type="SMART" id="SM00387">
    <property type="entry name" value="HATPase_c"/>
    <property type="match status" value="1"/>
</dbReference>
<keyword evidence="5" id="KW-0812">Transmembrane</keyword>
<organism evidence="10 11">
    <name type="scientific">Actinocatenispora rupis</name>
    <dbReference type="NCBI Taxonomy" id="519421"/>
    <lineage>
        <taxon>Bacteria</taxon>
        <taxon>Bacillati</taxon>
        <taxon>Actinomycetota</taxon>
        <taxon>Actinomycetes</taxon>
        <taxon>Micromonosporales</taxon>
        <taxon>Micromonosporaceae</taxon>
        <taxon>Actinocatenispora</taxon>
    </lineage>
</organism>
<evidence type="ECO:0000256" key="4">
    <source>
        <dbReference type="ARBA" id="ARBA00022679"/>
    </source>
</evidence>
<evidence type="ECO:0000256" key="6">
    <source>
        <dbReference type="ARBA" id="ARBA00022777"/>
    </source>
</evidence>
<dbReference type="InterPro" id="IPR003594">
    <property type="entry name" value="HATPase_dom"/>
</dbReference>
<sequence length="377" mass="40474">MRRERRTMLGGTRRRLARWLDPTAPTVDDPAALRPVAPPPTRHPVPVGGRGPADDAARQWSGVLEQLSLRILSAVYQTAGQLESMEHDEQDPARLDRLYRVDHAVTRIRRHAENMQVLAGRPVEDADRQVTGLLDVIRAAASAIDQYDRVQLGRIADLAVVEFAADDAMRVVTELLDNATRYSPPNTPVTVSAHLTEQGSVLVRIEDTGLGVRPADLAALNALLSGELPGRPDTGRLGLPVVARLAAAHHLRVSLTARQSGGTTATVLLPSALLCEIPSAAAPPHAAPSASDRPHLVRVADAPAAPPGDVWPHEREAPRAAPVLPRRVKASLRGTPPADETVEVPALPVPADRRPWHEDVAAFAAGAEDEQRHEGQA</sequence>
<comment type="caution">
    <text evidence="10">The sequence shown here is derived from an EMBL/GenBank/DDBJ whole genome shotgun (WGS) entry which is preliminary data.</text>
</comment>
<keyword evidence="7" id="KW-1133">Transmembrane helix</keyword>
<dbReference type="PANTHER" id="PTHR45436:SF5">
    <property type="entry name" value="SENSOR HISTIDINE KINASE TRCS"/>
    <property type="match status" value="1"/>
</dbReference>
<keyword evidence="3" id="KW-0597">Phosphoprotein</keyword>
<comment type="catalytic activity">
    <reaction evidence="1">
        <text>ATP + protein L-histidine = ADP + protein N-phospho-L-histidine.</text>
        <dbReference type="EC" id="2.7.13.3"/>
    </reaction>
</comment>